<name>A0ABW4L4C2_9MICO</name>
<gene>
    <name evidence="7" type="ORF">ACFSE6_10620</name>
</gene>
<dbReference type="Proteomes" id="UP001597277">
    <property type="component" value="Unassembled WGS sequence"/>
</dbReference>
<evidence type="ECO:0000256" key="1">
    <source>
        <dbReference type="ARBA" id="ARBA00004651"/>
    </source>
</evidence>
<organism evidence="7 8">
    <name type="scientific">Georgenia deserti</name>
    <dbReference type="NCBI Taxonomy" id="2093781"/>
    <lineage>
        <taxon>Bacteria</taxon>
        <taxon>Bacillati</taxon>
        <taxon>Actinomycetota</taxon>
        <taxon>Actinomycetes</taxon>
        <taxon>Micrococcales</taxon>
        <taxon>Bogoriellaceae</taxon>
        <taxon>Georgenia</taxon>
    </lineage>
</organism>
<keyword evidence="4 5" id="KW-0472">Membrane</keyword>
<dbReference type="InterPro" id="IPR036259">
    <property type="entry name" value="MFS_trans_sf"/>
</dbReference>
<keyword evidence="3 5" id="KW-1133">Transmembrane helix</keyword>
<evidence type="ECO:0000256" key="5">
    <source>
        <dbReference type="SAM" id="Phobius"/>
    </source>
</evidence>
<accession>A0ABW4L4C2</accession>
<feature type="transmembrane region" description="Helical" evidence="5">
    <location>
        <begin position="79"/>
        <end position="98"/>
    </location>
</feature>
<feature type="transmembrane region" description="Helical" evidence="5">
    <location>
        <begin position="381"/>
        <end position="402"/>
    </location>
</feature>
<feature type="transmembrane region" description="Helical" evidence="5">
    <location>
        <begin position="351"/>
        <end position="375"/>
    </location>
</feature>
<feature type="transmembrane region" description="Helical" evidence="5">
    <location>
        <begin position="295"/>
        <end position="314"/>
    </location>
</feature>
<evidence type="ECO:0000256" key="4">
    <source>
        <dbReference type="ARBA" id="ARBA00023136"/>
    </source>
</evidence>
<dbReference type="InterPro" id="IPR011701">
    <property type="entry name" value="MFS"/>
</dbReference>
<evidence type="ECO:0000256" key="2">
    <source>
        <dbReference type="ARBA" id="ARBA00022692"/>
    </source>
</evidence>
<dbReference type="InterPro" id="IPR051788">
    <property type="entry name" value="MFS_Transporter"/>
</dbReference>
<evidence type="ECO:0000313" key="7">
    <source>
        <dbReference type="EMBL" id="MFD1718290.1"/>
    </source>
</evidence>
<evidence type="ECO:0000313" key="8">
    <source>
        <dbReference type="Proteomes" id="UP001597277"/>
    </source>
</evidence>
<protein>
    <submittedName>
        <fullName evidence="7">MFS transporter</fullName>
    </submittedName>
</protein>
<dbReference type="PANTHER" id="PTHR23514:SF13">
    <property type="entry name" value="INNER MEMBRANE PROTEIN YBJJ"/>
    <property type="match status" value="1"/>
</dbReference>
<comment type="caution">
    <text evidence="7">The sequence shown here is derived from an EMBL/GenBank/DDBJ whole genome shotgun (WGS) entry which is preliminary data.</text>
</comment>
<dbReference type="PROSITE" id="PS50850">
    <property type="entry name" value="MFS"/>
    <property type="match status" value="1"/>
</dbReference>
<evidence type="ECO:0000259" key="6">
    <source>
        <dbReference type="PROSITE" id="PS50850"/>
    </source>
</evidence>
<feature type="transmembrane region" description="Helical" evidence="5">
    <location>
        <begin position="173"/>
        <end position="192"/>
    </location>
</feature>
<keyword evidence="8" id="KW-1185">Reference proteome</keyword>
<keyword evidence="2 5" id="KW-0812">Transmembrane</keyword>
<feature type="domain" description="Major facilitator superfamily (MFS) profile" evidence="6">
    <location>
        <begin position="220"/>
        <end position="411"/>
    </location>
</feature>
<feature type="transmembrane region" description="Helical" evidence="5">
    <location>
        <begin position="144"/>
        <end position="167"/>
    </location>
</feature>
<feature type="transmembrane region" description="Helical" evidence="5">
    <location>
        <begin position="225"/>
        <end position="243"/>
    </location>
</feature>
<feature type="transmembrane region" description="Helical" evidence="5">
    <location>
        <begin position="20"/>
        <end position="39"/>
    </location>
</feature>
<dbReference type="SUPFAM" id="SSF103473">
    <property type="entry name" value="MFS general substrate transporter"/>
    <property type="match status" value="1"/>
</dbReference>
<dbReference type="Pfam" id="PF07690">
    <property type="entry name" value="MFS_1"/>
    <property type="match status" value="2"/>
</dbReference>
<feature type="transmembrane region" description="Helical" evidence="5">
    <location>
        <begin position="51"/>
        <end position="72"/>
    </location>
</feature>
<dbReference type="PANTHER" id="PTHR23514">
    <property type="entry name" value="BYPASS OF STOP CODON PROTEIN 6"/>
    <property type="match status" value="1"/>
</dbReference>
<reference evidence="8" key="1">
    <citation type="journal article" date="2019" name="Int. J. Syst. Evol. Microbiol.">
        <title>The Global Catalogue of Microorganisms (GCM) 10K type strain sequencing project: providing services to taxonomists for standard genome sequencing and annotation.</title>
        <authorList>
            <consortium name="The Broad Institute Genomics Platform"/>
            <consortium name="The Broad Institute Genome Sequencing Center for Infectious Disease"/>
            <person name="Wu L."/>
            <person name="Ma J."/>
        </authorList>
    </citation>
    <scope>NUCLEOTIDE SEQUENCE [LARGE SCALE GENOMIC DNA]</scope>
    <source>
        <strain evidence="8">JCM 17130</strain>
    </source>
</reference>
<proteinExistence type="predicted"/>
<dbReference type="RefSeq" id="WP_388006287.1">
    <property type="nucleotide sequence ID" value="NZ_JBHUEE010000005.1"/>
</dbReference>
<comment type="subcellular location">
    <subcellularLocation>
        <location evidence="1">Cell membrane</location>
        <topology evidence="1">Multi-pass membrane protein</topology>
    </subcellularLocation>
</comment>
<sequence>MPFSERPGGVPSEARRARAAVSAVFLTNGALLANLVPRYPEIKAALDLSDAAYGAALTSPPIGALVAGLLAATFIGRFGSGRVATIGIVALAAMTLGVSLSPTVLVLVVFLLGAGAVDALVDVSQNAHALRVQRIYRRSIVNSFHGVWSIGAVLGGLMGSAAAGLAVPLPVHIAVSAAVFSAVALVSLRYMLSGPEDAERTAPAAASDPNASAAPPPRRFPVRRATAAMLAMLGAIAVCGAFVEDVGSSWAALYLGRDLGADSATAGLGFVALNVAMTLGRLTGDRFVDRFGQAAVARAGGLLIAVGMGTALSIPNVPLTILGMAAAGLGTATLIPAALHAGDEIEGLRPGVGLTVINWIMRAGFLASPAIVGALAEATTLRVGLLLVVAGGLATVVLSRALGGRRPPARL</sequence>
<evidence type="ECO:0000256" key="3">
    <source>
        <dbReference type="ARBA" id="ARBA00022989"/>
    </source>
</evidence>
<feature type="transmembrane region" description="Helical" evidence="5">
    <location>
        <begin position="263"/>
        <end position="283"/>
    </location>
</feature>
<dbReference type="Gene3D" id="1.20.1250.20">
    <property type="entry name" value="MFS general substrate transporter like domains"/>
    <property type="match status" value="2"/>
</dbReference>
<dbReference type="CDD" id="cd17393">
    <property type="entry name" value="MFS_MosC_like"/>
    <property type="match status" value="1"/>
</dbReference>
<feature type="transmembrane region" description="Helical" evidence="5">
    <location>
        <begin position="320"/>
        <end position="339"/>
    </location>
</feature>
<feature type="transmembrane region" description="Helical" evidence="5">
    <location>
        <begin position="104"/>
        <end position="123"/>
    </location>
</feature>
<dbReference type="EMBL" id="JBHUEE010000005">
    <property type="protein sequence ID" value="MFD1718290.1"/>
    <property type="molecule type" value="Genomic_DNA"/>
</dbReference>
<dbReference type="InterPro" id="IPR020846">
    <property type="entry name" value="MFS_dom"/>
</dbReference>